<feature type="coiled-coil region" evidence="1">
    <location>
        <begin position="12"/>
        <end position="43"/>
    </location>
</feature>
<keyword evidence="1" id="KW-0175">Coiled coil</keyword>
<evidence type="ECO:0000313" key="2">
    <source>
        <dbReference type="EMBL" id="BBR39339.1"/>
    </source>
</evidence>
<name>A0A6S5D2I2_AERVE</name>
<dbReference type="RefSeq" id="WP_182939500.1">
    <property type="nucleotide sequence ID" value="NZ_AP022038.1"/>
</dbReference>
<protein>
    <submittedName>
        <fullName evidence="2">Uncharacterized protein</fullName>
    </submittedName>
</protein>
<reference evidence="2 3" key="1">
    <citation type="submission" date="2019-12" db="EMBL/GenBank/DDBJ databases">
        <title>complete genome sequences of Aeromonas veronii str. WP3-W19-ESBL-03 isolated from wastewater treatment plant effluent.</title>
        <authorList>
            <person name="Sekizuka T."/>
            <person name="Itokawa K."/>
            <person name="Yatsu K."/>
            <person name="Inamine Y."/>
            <person name="Kuroda M."/>
        </authorList>
    </citation>
    <scope>NUCLEOTIDE SEQUENCE [LARGE SCALE GENOMIC DNA]</scope>
    <source>
        <strain evidence="2 3">WP3-W19-ESBL-03</strain>
    </source>
</reference>
<gene>
    <name evidence="2" type="ORF">WP3W19E03_18640</name>
</gene>
<dbReference type="Proteomes" id="UP000515442">
    <property type="component" value="Chromosome"/>
</dbReference>
<evidence type="ECO:0000256" key="1">
    <source>
        <dbReference type="SAM" id="Coils"/>
    </source>
</evidence>
<evidence type="ECO:0000313" key="3">
    <source>
        <dbReference type="Proteomes" id="UP000515442"/>
    </source>
</evidence>
<sequence length="80" mass="9241">MSKVSFSMNGWRRNLSEEVRSLRDTAKQLLNNEELDRDELRRVVDEIICMSNSVNCVSIEGEELFSDMSDVCVPILDEED</sequence>
<proteinExistence type="predicted"/>
<dbReference type="EMBL" id="AP022038">
    <property type="protein sequence ID" value="BBR39339.1"/>
    <property type="molecule type" value="Genomic_DNA"/>
</dbReference>
<accession>A0A6S5D2I2</accession>
<organism evidence="2 3">
    <name type="scientific">Aeromonas veronii</name>
    <dbReference type="NCBI Taxonomy" id="654"/>
    <lineage>
        <taxon>Bacteria</taxon>
        <taxon>Pseudomonadati</taxon>
        <taxon>Pseudomonadota</taxon>
        <taxon>Gammaproteobacteria</taxon>
        <taxon>Aeromonadales</taxon>
        <taxon>Aeromonadaceae</taxon>
        <taxon>Aeromonas</taxon>
    </lineage>
</organism>
<dbReference type="AlphaFoldDB" id="A0A6S5D2I2"/>